<proteinExistence type="predicted"/>
<accession>A0A931H6H2</accession>
<dbReference type="Pfam" id="PF13148">
    <property type="entry name" value="DUF3987"/>
    <property type="match status" value="1"/>
</dbReference>
<name>A0A931H6H2_9BURK</name>
<gene>
    <name evidence="1" type="ORF">I5803_14975</name>
</gene>
<evidence type="ECO:0000313" key="2">
    <source>
        <dbReference type="Proteomes" id="UP000651050"/>
    </source>
</evidence>
<protein>
    <submittedName>
        <fullName evidence="1">DUF3987 domain-containing protein</fullName>
    </submittedName>
</protein>
<evidence type="ECO:0000313" key="1">
    <source>
        <dbReference type="EMBL" id="MBG9389332.1"/>
    </source>
</evidence>
<dbReference type="AlphaFoldDB" id="A0A931H6H2"/>
<reference evidence="1" key="1">
    <citation type="submission" date="2020-11" db="EMBL/GenBank/DDBJ databases">
        <title>Bacterial whole genome sequence for Caenimonas sp. DR4.4.</title>
        <authorList>
            <person name="Le V."/>
            <person name="Ko S.-R."/>
            <person name="Ahn C.-Y."/>
            <person name="Oh H.-M."/>
        </authorList>
    </citation>
    <scope>NUCLEOTIDE SEQUENCE</scope>
    <source>
        <strain evidence="1">DR4.4</strain>
    </source>
</reference>
<dbReference type="InterPro" id="IPR025048">
    <property type="entry name" value="DUF3987"/>
</dbReference>
<dbReference type="Proteomes" id="UP000651050">
    <property type="component" value="Unassembled WGS sequence"/>
</dbReference>
<comment type="caution">
    <text evidence="1">The sequence shown here is derived from an EMBL/GenBank/DDBJ whole genome shotgun (WGS) entry which is preliminary data.</text>
</comment>
<organism evidence="1 2">
    <name type="scientific">Caenimonas aquaedulcis</name>
    <dbReference type="NCBI Taxonomy" id="2793270"/>
    <lineage>
        <taxon>Bacteria</taxon>
        <taxon>Pseudomonadati</taxon>
        <taxon>Pseudomonadota</taxon>
        <taxon>Betaproteobacteria</taxon>
        <taxon>Burkholderiales</taxon>
        <taxon>Comamonadaceae</taxon>
        <taxon>Caenimonas</taxon>
    </lineage>
</organism>
<sequence length="473" mass="51502">MSKTDAQVIAEPFEAPVAETWPDDMLPLVSALGEPAPFPLAAFPKAMRDCATVLLRTTQAPDAIIGGSLLAAASLAAQAHADVVLPHGAVSPLSLFVVSVAESGERKSAVDSLVLRPHAAFEKAKHDAYVTEMAEFKALPKADKETTDEPRKAVFMASDPTVEGMSKLLERGLQSVGIFSSEGGRFMGGHGMSEDNQLRTAAGLSLMWDGGALDRVRAGDGAHKLYGRRVALHLMVQPRAAFTWLGNPVLRDQGLFSRCLVGYPASTAGTRFFKDERPDATPEYIAYLAAMEKLLQPAWATNEMGELTPRPLTLDEDARNQWIALHDDIEGSIPTVLANVRGFASKLAEQVARVAGVLALVHNPDATFITNQAMTSAAEVLQWYIGEAIRLSGAQPQREGTDRAVLLWDWLVKRGNRVVCLAELTQYGPGKLRQAKVMRETMAVLSDHYCVRPTLDPIEWDGRQRTEAWEVRL</sequence>
<keyword evidence="2" id="KW-1185">Reference proteome</keyword>
<dbReference type="EMBL" id="JADWYS010000001">
    <property type="protein sequence ID" value="MBG9389332.1"/>
    <property type="molecule type" value="Genomic_DNA"/>
</dbReference>
<dbReference type="RefSeq" id="WP_196987133.1">
    <property type="nucleotide sequence ID" value="NZ_JADWYS010000001.1"/>
</dbReference>